<keyword evidence="1" id="KW-0479">Metal-binding</keyword>
<dbReference type="InterPro" id="IPR001878">
    <property type="entry name" value="Znf_CCHC"/>
</dbReference>
<comment type="caution">
    <text evidence="4">The sequence shown here is derived from an EMBL/GenBank/DDBJ whole genome shotgun (WGS) entry which is preliminary data.</text>
</comment>
<dbReference type="EMBL" id="BFEA01000104">
    <property type="protein sequence ID" value="GBG68724.1"/>
    <property type="molecule type" value="Genomic_DNA"/>
</dbReference>
<feature type="compositionally biased region" description="Basic and acidic residues" evidence="2">
    <location>
        <begin position="44"/>
        <end position="61"/>
    </location>
</feature>
<dbReference type="OrthoDB" id="425619at2759"/>
<name>A0A388KF85_CHABU</name>
<keyword evidence="5" id="KW-1185">Reference proteome</keyword>
<feature type="region of interest" description="Disordered" evidence="2">
    <location>
        <begin position="319"/>
        <end position="345"/>
    </location>
</feature>
<feature type="region of interest" description="Disordered" evidence="2">
    <location>
        <begin position="32"/>
        <end position="63"/>
    </location>
</feature>
<reference evidence="4 5" key="1">
    <citation type="journal article" date="2018" name="Cell">
        <title>The Chara Genome: Secondary Complexity and Implications for Plant Terrestrialization.</title>
        <authorList>
            <person name="Nishiyama T."/>
            <person name="Sakayama H."/>
            <person name="Vries J.D."/>
            <person name="Buschmann H."/>
            <person name="Saint-Marcoux D."/>
            <person name="Ullrich K.K."/>
            <person name="Haas F.B."/>
            <person name="Vanderstraeten L."/>
            <person name="Becker D."/>
            <person name="Lang D."/>
            <person name="Vosolsobe S."/>
            <person name="Rombauts S."/>
            <person name="Wilhelmsson P.K.I."/>
            <person name="Janitza P."/>
            <person name="Kern R."/>
            <person name="Heyl A."/>
            <person name="Rumpler F."/>
            <person name="Villalobos L.I.A.C."/>
            <person name="Clay J.M."/>
            <person name="Skokan R."/>
            <person name="Toyoda A."/>
            <person name="Suzuki Y."/>
            <person name="Kagoshima H."/>
            <person name="Schijlen E."/>
            <person name="Tajeshwar N."/>
            <person name="Catarino B."/>
            <person name="Hetherington A.J."/>
            <person name="Saltykova A."/>
            <person name="Bonnot C."/>
            <person name="Breuninger H."/>
            <person name="Symeonidi A."/>
            <person name="Radhakrishnan G.V."/>
            <person name="Van Nieuwerburgh F."/>
            <person name="Deforce D."/>
            <person name="Chang C."/>
            <person name="Karol K.G."/>
            <person name="Hedrich R."/>
            <person name="Ulvskov P."/>
            <person name="Glockner G."/>
            <person name="Delwiche C.F."/>
            <person name="Petrasek J."/>
            <person name="Van de Peer Y."/>
            <person name="Friml J."/>
            <person name="Beilby M."/>
            <person name="Dolan L."/>
            <person name="Kohara Y."/>
            <person name="Sugano S."/>
            <person name="Fujiyama A."/>
            <person name="Delaux P.-M."/>
            <person name="Quint M."/>
            <person name="TheiBen G."/>
            <person name="Hagemann M."/>
            <person name="Harholt J."/>
            <person name="Dunand C."/>
            <person name="Zachgo S."/>
            <person name="Langdale J."/>
            <person name="Maumus F."/>
            <person name="Straeten D.V.D."/>
            <person name="Gould S.B."/>
            <person name="Rensing S.A."/>
        </authorList>
    </citation>
    <scope>NUCLEOTIDE SEQUENCE [LARGE SCALE GENOMIC DNA]</scope>
    <source>
        <strain evidence="4 5">S276</strain>
    </source>
</reference>
<evidence type="ECO:0000313" key="5">
    <source>
        <dbReference type="Proteomes" id="UP000265515"/>
    </source>
</evidence>
<dbReference type="AlphaFoldDB" id="A0A388KF85"/>
<organism evidence="4 5">
    <name type="scientific">Chara braunii</name>
    <name type="common">Braun's stonewort</name>
    <dbReference type="NCBI Taxonomy" id="69332"/>
    <lineage>
        <taxon>Eukaryota</taxon>
        <taxon>Viridiplantae</taxon>
        <taxon>Streptophyta</taxon>
        <taxon>Charophyceae</taxon>
        <taxon>Charales</taxon>
        <taxon>Characeae</taxon>
        <taxon>Chara</taxon>
    </lineage>
</organism>
<feature type="region of interest" description="Disordered" evidence="2">
    <location>
        <begin position="107"/>
        <end position="130"/>
    </location>
</feature>
<evidence type="ECO:0000313" key="4">
    <source>
        <dbReference type="EMBL" id="GBG68724.1"/>
    </source>
</evidence>
<keyword evidence="1" id="KW-0862">Zinc</keyword>
<dbReference type="Proteomes" id="UP000265515">
    <property type="component" value="Unassembled WGS sequence"/>
</dbReference>
<proteinExistence type="predicted"/>
<gene>
    <name evidence="4" type="ORF">CBR_g3266</name>
</gene>
<dbReference type="Gramene" id="GBG68724">
    <property type="protein sequence ID" value="GBG68724"/>
    <property type="gene ID" value="CBR_g3266"/>
</dbReference>
<protein>
    <recommendedName>
        <fullName evidence="3">CCHC-type domain-containing protein</fullName>
    </recommendedName>
</protein>
<evidence type="ECO:0000259" key="3">
    <source>
        <dbReference type="PROSITE" id="PS50158"/>
    </source>
</evidence>
<dbReference type="GO" id="GO:0008270">
    <property type="term" value="F:zinc ion binding"/>
    <property type="evidence" value="ECO:0007669"/>
    <property type="project" value="UniProtKB-KW"/>
</dbReference>
<feature type="region of interest" description="Disordered" evidence="2">
    <location>
        <begin position="149"/>
        <end position="184"/>
    </location>
</feature>
<sequence>MRLFRYGSVRMSGAAHRDYQCDGHRDWHPEFGSGYSSGGNRDYGGNDRRERQGDFRNDRVGACDQGSYRGQPRRFVPVCYECGEPVHYTNQCPKLFGESSARCFPQRIGSTSPAHHDRSGDRRSALEDPTVRKQLEDLASSLADMKTFIDTEQSRKEEKVRARMEKEKRVREEKERALREEEEKLANERRLKKKEAKKRLEAENREAMRKDLRMEICMHMGNVCEELHQRLASAIPTKKKDKGKLSVHASFEEESDEPEGSNVEAVWEKTEELAIKEKRKRSVERPLRDSPPMETLAKRASARDVLDPKHLLLSCRRQPLKQTPNSLRSERKGKKVPASPGTMGRLMFVTDNLPELGDRNIEDLKLGYQWSGDRTSPPDLGREIAAGFADWRNRTGPDVSCWDSELSNCMNGSTGERKKFLNPLEVEKVKFVLDGLVMTPVDPNPGETLVMCPASYNELDNMKP</sequence>
<evidence type="ECO:0000256" key="2">
    <source>
        <dbReference type="SAM" id="MobiDB-lite"/>
    </source>
</evidence>
<feature type="domain" description="CCHC-type" evidence="3">
    <location>
        <begin position="79"/>
        <end position="94"/>
    </location>
</feature>
<dbReference type="PROSITE" id="PS50158">
    <property type="entry name" value="ZF_CCHC"/>
    <property type="match status" value="1"/>
</dbReference>
<dbReference type="GO" id="GO:0003676">
    <property type="term" value="F:nucleic acid binding"/>
    <property type="evidence" value="ECO:0007669"/>
    <property type="project" value="InterPro"/>
</dbReference>
<keyword evidence="1" id="KW-0863">Zinc-finger</keyword>
<feature type="region of interest" description="Disordered" evidence="2">
    <location>
        <begin position="237"/>
        <end position="264"/>
    </location>
</feature>
<accession>A0A388KF85</accession>
<feature type="compositionally biased region" description="Basic and acidic residues" evidence="2">
    <location>
        <begin position="114"/>
        <end position="130"/>
    </location>
</feature>
<evidence type="ECO:0000256" key="1">
    <source>
        <dbReference type="PROSITE-ProRule" id="PRU00047"/>
    </source>
</evidence>